<keyword evidence="2" id="KW-0238">DNA-binding</keyword>
<dbReference type="InterPro" id="IPR016032">
    <property type="entry name" value="Sig_transdc_resp-reg_C-effctor"/>
</dbReference>
<dbReference type="Gene3D" id="1.10.10.10">
    <property type="entry name" value="Winged helix-like DNA-binding domain superfamily/Winged helix DNA-binding domain"/>
    <property type="match status" value="1"/>
</dbReference>
<evidence type="ECO:0000256" key="3">
    <source>
        <dbReference type="ARBA" id="ARBA00023163"/>
    </source>
</evidence>
<dbReference type="PANTHER" id="PTHR44688:SF16">
    <property type="entry name" value="DNA-BINDING TRANSCRIPTIONAL ACTIVATOR DEVR_DOSR"/>
    <property type="match status" value="1"/>
</dbReference>
<accession>A0A5R9K8A2</accession>
<dbReference type="InterPro" id="IPR000700">
    <property type="entry name" value="PAS-assoc_C"/>
</dbReference>
<evidence type="ECO:0000259" key="4">
    <source>
        <dbReference type="PROSITE" id="PS50043"/>
    </source>
</evidence>
<dbReference type="Gene3D" id="3.30.450.20">
    <property type="entry name" value="PAS domain"/>
    <property type="match status" value="1"/>
</dbReference>
<sequence length="257" mass="30018">MTKFFDLCSFRKVWKSDILSSEINFFDDLIRTSPLLEETLRLRKASVAVIDLHSMRYLCTIGDLKLIIGWDHDIFLKEGVAFFLSKLESSDYRGLEKMSKVMTDYVVTLSHDKIANFKSYFDFRMIRPDGQMVRILQEGVILKRDPTGNISLLLAMISNISYLKRNNRQHLRLTDGNDNLIYEVDNESGLLRKLDNLTKRELEIARMIGEKLTSEEIGERLFLSIHTINTHRQNIVRKLNMADMMEINNFLLAYQII</sequence>
<dbReference type="InterPro" id="IPR000792">
    <property type="entry name" value="Tscrpt_reg_LuxR_C"/>
</dbReference>
<dbReference type="InterPro" id="IPR036388">
    <property type="entry name" value="WH-like_DNA-bd_sf"/>
</dbReference>
<dbReference type="GO" id="GO:0003677">
    <property type="term" value="F:DNA binding"/>
    <property type="evidence" value="ECO:0007669"/>
    <property type="project" value="UniProtKB-KW"/>
</dbReference>
<evidence type="ECO:0000256" key="2">
    <source>
        <dbReference type="ARBA" id="ARBA00023125"/>
    </source>
</evidence>
<evidence type="ECO:0000313" key="6">
    <source>
        <dbReference type="EMBL" id="TLU90294.1"/>
    </source>
</evidence>
<dbReference type="PRINTS" id="PR00038">
    <property type="entry name" value="HTHLUXR"/>
</dbReference>
<dbReference type="GO" id="GO:0006355">
    <property type="term" value="P:regulation of DNA-templated transcription"/>
    <property type="evidence" value="ECO:0007669"/>
    <property type="project" value="InterPro"/>
</dbReference>
<keyword evidence="1" id="KW-0805">Transcription regulation</keyword>
<dbReference type="PROSITE" id="PS50043">
    <property type="entry name" value="HTH_LUXR_2"/>
    <property type="match status" value="1"/>
</dbReference>
<gene>
    <name evidence="6" type="ORF">FEM55_17145</name>
</gene>
<dbReference type="PANTHER" id="PTHR44688">
    <property type="entry name" value="DNA-BINDING TRANSCRIPTIONAL ACTIVATOR DEVR_DOSR"/>
    <property type="match status" value="1"/>
</dbReference>
<organism evidence="6 7">
    <name type="scientific">Dyadobacter sediminis</name>
    <dbReference type="NCBI Taxonomy" id="1493691"/>
    <lineage>
        <taxon>Bacteria</taxon>
        <taxon>Pseudomonadati</taxon>
        <taxon>Bacteroidota</taxon>
        <taxon>Cytophagia</taxon>
        <taxon>Cytophagales</taxon>
        <taxon>Spirosomataceae</taxon>
        <taxon>Dyadobacter</taxon>
    </lineage>
</organism>
<proteinExistence type="predicted"/>
<dbReference type="SMART" id="SM00421">
    <property type="entry name" value="HTH_LUXR"/>
    <property type="match status" value="1"/>
</dbReference>
<dbReference type="Proteomes" id="UP000309788">
    <property type="component" value="Unassembled WGS sequence"/>
</dbReference>
<dbReference type="EMBL" id="VCEI01000028">
    <property type="protein sequence ID" value="TLU90294.1"/>
    <property type="molecule type" value="Genomic_DNA"/>
</dbReference>
<feature type="domain" description="PAC" evidence="5">
    <location>
        <begin position="119"/>
        <end position="172"/>
    </location>
</feature>
<name>A0A5R9K8A2_9BACT</name>
<reference evidence="6 7" key="1">
    <citation type="submission" date="2019-05" db="EMBL/GenBank/DDBJ databases">
        <authorList>
            <person name="Qu J.-H."/>
        </authorList>
    </citation>
    <scope>NUCLEOTIDE SEQUENCE [LARGE SCALE GENOMIC DNA]</scope>
    <source>
        <strain evidence="6 7">Z12</strain>
    </source>
</reference>
<dbReference type="PROSITE" id="PS50113">
    <property type="entry name" value="PAC"/>
    <property type="match status" value="1"/>
</dbReference>
<feature type="domain" description="HTH luxR-type" evidence="4">
    <location>
        <begin position="190"/>
        <end position="255"/>
    </location>
</feature>
<keyword evidence="7" id="KW-1185">Reference proteome</keyword>
<keyword evidence="3" id="KW-0804">Transcription</keyword>
<protein>
    <submittedName>
        <fullName evidence="6">Helix-turn-helix transcriptional regulator</fullName>
    </submittedName>
</protein>
<dbReference type="AlphaFoldDB" id="A0A5R9K8A2"/>
<dbReference type="Pfam" id="PF00196">
    <property type="entry name" value="GerE"/>
    <property type="match status" value="1"/>
</dbReference>
<dbReference type="OrthoDB" id="1727128at2"/>
<dbReference type="CDD" id="cd06170">
    <property type="entry name" value="LuxR_C_like"/>
    <property type="match status" value="1"/>
</dbReference>
<dbReference type="RefSeq" id="WP_138282629.1">
    <property type="nucleotide sequence ID" value="NZ_BMGE01000005.1"/>
</dbReference>
<dbReference type="SUPFAM" id="SSF46894">
    <property type="entry name" value="C-terminal effector domain of the bipartite response regulators"/>
    <property type="match status" value="1"/>
</dbReference>
<evidence type="ECO:0000313" key="7">
    <source>
        <dbReference type="Proteomes" id="UP000309788"/>
    </source>
</evidence>
<evidence type="ECO:0000259" key="5">
    <source>
        <dbReference type="PROSITE" id="PS50113"/>
    </source>
</evidence>
<comment type="caution">
    <text evidence="6">The sequence shown here is derived from an EMBL/GenBank/DDBJ whole genome shotgun (WGS) entry which is preliminary data.</text>
</comment>
<evidence type="ECO:0000256" key="1">
    <source>
        <dbReference type="ARBA" id="ARBA00023015"/>
    </source>
</evidence>